<accession>A0A8J1Y808</accession>
<feature type="domain" description="DUF7959" evidence="2">
    <location>
        <begin position="455"/>
        <end position="569"/>
    </location>
</feature>
<evidence type="ECO:0000259" key="1">
    <source>
        <dbReference type="Pfam" id="PF25898"/>
    </source>
</evidence>
<evidence type="ECO:0000259" key="2">
    <source>
        <dbReference type="Pfam" id="PF25899"/>
    </source>
</evidence>
<dbReference type="Pfam" id="PF25899">
    <property type="entry name" value="DUF7959"/>
    <property type="match status" value="1"/>
</dbReference>
<dbReference type="PANTHER" id="PTHR36902:SF1">
    <property type="entry name" value="ENRICHED IN SURFACE-LABELED PROTEOME PROTEIN 9"/>
    <property type="match status" value="1"/>
</dbReference>
<feature type="domain" description="LolA-like" evidence="1">
    <location>
        <begin position="235"/>
        <end position="445"/>
    </location>
</feature>
<dbReference type="EMBL" id="CAIIXF020000003">
    <property type="protein sequence ID" value="CAH1780325.1"/>
    <property type="molecule type" value="Genomic_DNA"/>
</dbReference>
<evidence type="ECO:0000313" key="3">
    <source>
        <dbReference type="EMBL" id="CAH1780325.1"/>
    </source>
</evidence>
<keyword evidence="4" id="KW-1185">Reference proteome</keyword>
<name>A0A8J1Y808_OWEFU</name>
<feature type="domain" description="LolA-like" evidence="1">
    <location>
        <begin position="20"/>
        <end position="224"/>
    </location>
</feature>
<dbReference type="AlphaFoldDB" id="A0A8J1Y808"/>
<comment type="caution">
    <text evidence="3">The sequence shown here is derived from an EMBL/GenBank/DDBJ whole genome shotgun (WGS) entry which is preliminary data.</text>
</comment>
<reference evidence="3" key="1">
    <citation type="submission" date="2022-03" db="EMBL/GenBank/DDBJ databases">
        <authorList>
            <person name="Martin C."/>
        </authorList>
    </citation>
    <scope>NUCLEOTIDE SEQUENCE</scope>
</reference>
<protein>
    <submittedName>
        <fullName evidence="3">Uncharacterized protein</fullName>
    </submittedName>
</protein>
<sequence length="643" mass="73138">MLHSAVFVALVGVTFGQLNPGQVCVPTQGTPSQPTPKLEETFQTRLECNFKEKGYTMDVEEYFDYGANRGMIRQRTRLFDIRFIYSYMTREMFLVDNNSGSCTTIPMTGALGNLMGKTTPDGKYRMFSANEALKMITKAEEYKGTKYVRGMLVDWWYGCFYQPENKASMIVNFYFNAKNTWDLVYPGKQFPVQIHVKGKLWRESEQKYIDFENFYNFFQYRPQIEIGEEIFQTDRGIVCAGRKVTIPPPEIPQSFSFKMEVIGGDALSVNNIKEWYDFKQNLFRVDVSMPNLYKNPIEVIHDYSTGVSYVIDKVMGNCSYSPIGQFARDGVPDPNDPTLIRIRDPREFFRLDSNYTYEGQRVVRDVKSDVWIGVRPMMNLFNLTYEWYFTQKDVKVVAQKGLAIQGRVPWKVDVTLPNGQRWQNNIYDFAEGRQSIFDFNISPCYLKLKRADFQFTMDASWDDWINKIGLKLFRYNVLISIQANLAISPIRISNLRLDKDMDGKIQVTFTLLDAAPIKGSTITIAEVPIEDAVTGLTNYIKDGSFKIIVLNNDATTTPVNVLPESLKKVLRVPCDSEQTVAPTEVKQAAPAISTGAFAGIAIAMLIVGILLGVGGLYGICLVRSKKAGDDMHVQFKNEDATQG</sequence>
<dbReference type="OrthoDB" id="5983572at2759"/>
<organism evidence="3 4">
    <name type="scientific">Owenia fusiformis</name>
    <name type="common">Polychaete worm</name>
    <dbReference type="NCBI Taxonomy" id="6347"/>
    <lineage>
        <taxon>Eukaryota</taxon>
        <taxon>Metazoa</taxon>
        <taxon>Spiralia</taxon>
        <taxon>Lophotrochozoa</taxon>
        <taxon>Annelida</taxon>
        <taxon>Polychaeta</taxon>
        <taxon>Sedentaria</taxon>
        <taxon>Canalipalpata</taxon>
        <taxon>Sabellida</taxon>
        <taxon>Oweniida</taxon>
        <taxon>Oweniidae</taxon>
        <taxon>Owenia</taxon>
    </lineage>
</organism>
<proteinExistence type="predicted"/>
<dbReference type="InterPro" id="IPR058265">
    <property type="entry name" value="DUF7959"/>
</dbReference>
<dbReference type="InterPro" id="IPR058831">
    <property type="entry name" value="LolA-like_dom_2nd"/>
</dbReference>
<dbReference type="PANTHER" id="PTHR36902">
    <property type="entry name" value="ENRICHED IN SURFACE-LABELED PROTEOME PROTEIN 9"/>
    <property type="match status" value="1"/>
</dbReference>
<dbReference type="Pfam" id="PF25898">
    <property type="entry name" value="LolA_2nd_metazoa"/>
    <property type="match status" value="2"/>
</dbReference>
<gene>
    <name evidence="3" type="ORF">OFUS_LOCUS7029</name>
</gene>
<evidence type="ECO:0000313" key="4">
    <source>
        <dbReference type="Proteomes" id="UP000749559"/>
    </source>
</evidence>
<dbReference type="Proteomes" id="UP000749559">
    <property type="component" value="Unassembled WGS sequence"/>
</dbReference>